<keyword evidence="6" id="KW-1185">Reference proteome</keyword>
<keyword evidence="3" id="KW-0812">Transmembrane</keyword>
<keyword evidence="3" id="KW-0645">Protease</keyword>
<evidence type="ECO:0000259" key="4">
    <source>
        <dbReference type="Pfam" id="PF10502"/>
    </source>
</evidence>
<dbReference type="GO" id="GO:0006465">
    <property type="term" value="P:signal peptide processing"/>
    <property type="evidence" value="ECO:0007669"/>
    <property type="project" value="InterPro"/>
</dbReference>
<evidence type="ECO:0000256" key="3">
    <source>
        <dbReference type="RuleBase" id="RU362042"/>
    </source>
</evidence>
<dbReference type="GO" id="GO:0004252">
    <property type="term" value="F:serine-type endopeptidase activity"/>
    <property type="evidence" value="ECO:0007669"/>
    <property type="project" value="InterPro"/>
</dbReference>
<dbReference type="EC" id="3.4.21.89" evidence="3"/>
<keyword evidence="3 5" id="KW-0378">Hydrolase</keyword>
<organism evidence="5 6">
    <name type="scientific">Streptococcus viridans</name>
    <dbReference type="NCBI Taxonomy" id="78535"/>
    <lineage>
        <taxon>Bacteria</taxon>
        <taxon>Bacillati</taxon>
        <taxon>Bacillota</taxon>
        <taxon>Bacilli</taxon>
        <taxon>Lactobacillales</taxon>
        <taxon>Streptococcaceae</taxon>
        <taxon>Streptococcus</taxon>
    </lineage>
</organism>
<dbReference type="EMBL" id="LR134266">
    <property type="protein sequence ID" value="VED66971.1"/>
    <property type="molecule type" value="Genomic_DNA"/>
</dbReference>
<protein>
    <recommendedName>
        <fullName evidence="3">Signal peptidase I</fullName>
        <ecNumber evidence="3">3.4.21.89</ecNumber>
    </recommendedName>
</protein>
<reference evidence="5 6" key="1">
    <citation type="submission" date="2018-12" db="EMBL/GenBank/DDBJ databases">
        <authorList>
            <consortium name="Pathogen Informatics"/>
        </authorList>
    </citation>
    <scope>NUCLEOTIDE SEQUENCE [LARGE SCALE GENOMIC DNA]</scope>
    <source>
        <strain evidence="5 6">NCTC3166</strain>
    </source>
</reference>
<dbReference type="KEGG" id="svf:NCTC3166_00786"/>
<dbReference type="InterPro" id="IPR019533">
    <property type="entry name" value="Peptidase_S26"/>
</dbReference>
<dbReference type="AlphaFoldDB" id="A0A3S4L0C6"/>
<feature type="transmembrane region" description="Helical" evidence="3">
    <location>
        <begin position="6"/>
        <end position="27"/>
    </location>
</feature>
<keyword evidence="3" id="KW-1133">Transmembrane helix</keyword>
<feature type="domain" description="Peptidase S26" evidence="4">
    <location>
        <begin position="10"/>
        <end position="172"/>
    </location>
</feature>
<dbReference type="GO" id="GO:0005886">
    <property type="term" value="C:plasma membrane"/>
    <property type="evidence" value="ECO:0007669"/>
    <property type="project" value="UniProtKB-SubCell"/>
</dbReference>
<evidence type="ECO:0000256" key="2">
    <source>
        <dbReference type="ARBA" id="ARBA00009370"/>
    </source>
</evidence>
<evidence type="ECO:0000313" key="6">
    <source>
        <dbReference type="Proteomes" id="UP000270025"/>
    </source>
</evidence>
<evidence type="ECO:0000313" key="5">
    <source>
        <dbReference type="EMBL" id="VED66971.1"/>
    </source>
</evidence>
<dbReference type="SUPFAM" id="SSF51306">
    <property type="entry name" value="LexA/Signal peptidase"/>
    <property type="match status" value="1"/>
</dbReference>
<sequence>MSKRDLIRNMIIIGILGLVLITLRLFVFQPLWVSDQMANASVKKDDLVLATKKGKIDRTDLVLYHVKEKQYLGRVIAIESDEVSYVDDVFYLNGVATAEPYLDKMKTKHLAAPSGDYFTNDFFSRELKGTKAGKVPSNSYLVLNDDRNNTKDSREFGYIQADQIEGVVDFRLYPLNKFGFIKEEE</sequence>
<name>A0A3S4L0C6_9STRE</name>
<comment type="similarity">
    <text evidence="2 3">Belongs to the peptidase S26 family.</text>
</comment>
<dbReference type="PRINTS" id="PR00727">
    <property type="entry name" value="LEADERPTASE"/>
</dbReference>
<dbReference type="Pfam" id="PF10502">
    <property type="entry name" value="Peptidase_S26"/>
    <property type="match status" value="1"/>
</dbReference>
<dbReference type="GO" id="GO:0009003">
    <property type="term" value="F:signal peptidase activity"/>
    <property type="evidence" value="ECO:0007669"/>
    <property type="project" value="UniProtKB-EC"/>
</dbReference>
<dbReference type="InterPro" id="IPR000223">
    <property type="entry name" value="Pept_S26A_signal_pept_1"/>
</dbReference>
<dbReference type="RefSeq" id="WP_126404045.1">
    <property type="nucleotide sequence ID" value="NZ_LR134266.1"/>
</dbReference>
<dbReference type="PANTHER" id="PTHR43390:SF1">
    <property type="entry name" value="CHLOROPLAST PROCESSING PEPTIDASE"/>
    <property type="match status" value="1"/>
</dbReference>
<keyword evidence="3" id="KW-0472">Membrane</keyword>
<comment type="subcellular location">
    <subcellularLocation>
        <location evidence="1">Cell membrane</location>
        <topology evidence="1">Single-pass type II membrane protein</topology>
    </subcellularLocation>
    <subcellularLocation>
        <location evidence="3">Membrane</location>
        <topology evidence="3">Single-pass type II membrane protein</topology>
    </subcellularLocation>
</comment>
<dbReference type="InterPro" id="IPR036286">
    <property type="entry name" value="LexA/Signal_pep-like_sf"/>
</dbReference>
<dbReference type="PANTHER" id="PTHR43390">
    <property type="entry name" value="SIGNAL PEPTIDASE I"/>
    <property type="match status" value="1"/>
</dbReference>
<dbReference type="Proteomes" id="UP000270025">
    <property type="component" value="Chromosome"/>
</dbReference>
<gene>
    <name evidence="5" type="primary">lepB</name>
    <name evidence="5" type="ORF">NCTC3166_00786</name>
</gene>
<dbReference type="Gene3D" id="2.10.109.10">
    <property type="entry name" value="Umud Fragment, subunit A"/>
    <property type="match status" value="1"/>
</dbReference>
<evidence type="ECO:0000256" key="1">
    <source>
        <dbReference type="ARBA" id="ARBA00004401"/>
    </source>
</evidence>
<accession>A0A3S4L0C6</accession>
<comment type="catalytic activity">
    <reaction evidence="3">
        <text>Cleavage of hydrophobic, N-terminal signal or leader sequences from secreted and periplasmic proteins.</text>
        <dbReference type="EC" id="3.4.21.89"/>
    </reaction>
</comment>
<dbReference type="NCBIfam" id="TIGR02227">
    <property type="entry name" value="sigpep_I_bact"/>
    <property type="match status" value="1"/>
</dbReference>
<proteinExistence type="inferred from homology"/>